<comment type="caution">
    <text evidence="1">The sequence shown here is derived from an EMBL/GenBank/DDBJ whole genome shotgun (WGS) entry which is preliminary data.</text>
</comment>
<keyword evidence="2" id="KW-1185">Reference proteome</keyword>
<proteinExistence type="predicted"/>
<dbReference type="STRING" id="1348853.LK12_23115"/>
<dbReference type="Proteomes" id="UP000031057">
    <property type="component" value="Unassembled WGS sequence"/>
</dbReference>
<dbReference type="AlphaFoldDB" id="A0A0B1ZIF0"/>
<reference evidence="1 2" key="1">
    <citation type="submission" date="2014-10" db="EMBL/GenBank/DDBJ databases">
        <title>Genome sequence of Novosphingobium malaysiense MUSC 273(T).</title>
        <authorList>
            <person name="Lee L.-H."/>
        </authorList>
    </citation>
    <scope>NUCLEOTIDE SEQUENCE [LARGE SCALE GENOMIC DNA]</scope>
    <source>
        <strain evidence="1 2">MUSC 273</strain>
    </source>
</reference>
<sequence>MASDMYFLSARNPLATVDQRHIEEAALRVLEHPAMQAARLQAGQLFRWVMAADMSHLMSRFDGFLDEYMFHYAMRAAGNDPAYPRIMHFMSPPHRSFGRDVPGSRWGGDSPDFIYRSVATSFGPRYEIYGQETCETPPSVTFTLLEDRQASSVVMSTLDSIDMEFGPEGAFTITVDPSPANGRRNHIQTRPGCYAIWVRDALGDWATSSPNRIRVHRLDPPGRLPLGDDEMANWGAKAALDGVYYLYYLTRTSWLMEPNVMRPPTPTAALGGMPGQFSAGGRLQIGPDEALVVNLNGAGALFRNIVLTDPFWRTLDYCSRQTSLNAGQSAADADGTYTYVVSHRDPGIHNWQDACGESELRLSHRWQSFPMGEPEDEIRFAAKLVKFADLESELPAGVRRIDAAGRQRQIAQREDGCRLRFSGS</sequence>
<dbReference type="EMBL" id="JTDI01000011">
    <property type="protein sequence ID" value="KHK88981.1"/>
    <property type="molecule type" value="Genomic_DNA"/>
</dbReference>
<evidence type="ECO:0000313" key="2">
    <source>
        <dbReference type="Proteomes" id="UP000031057"/>
    </source>
</evidence>
<organism evidence="1 2">
    <name type="scientific">Novosphingobium malaysiense</name>
    <dbReference type="NCBI Taxonomy" id="1348853"/>
    <lineage>
        <taxon>Bacteria</taxon>
        <taxon>Pseudomonadati</taxon>
        <taxon>Pseudomonadota</taxon>
        <taxon>Alphaproteobacteria</taxon>
        <taxon>Sphingomonadales</taxon>
        <taxon>Sphingomonadaceae</taxon>
        <taxon>Novosphingobium</taxon>
    </lineage>
</organism>
<accession>A0A0B1ZIF0</accession>
<evidence type="ECO:0008006" key="3">
    <source>
        <dbReference type="Google" id="ProtNLM"/>
    </source>
</evidence>
<protein>
    <recommendedName>
        <fullName evidence="3">DUF1214 domain-containing protein</fullName>
    </recommendedName>
</protein>
<gene>
    <name evidence="1" type="ORF">LK12_23115</name>
</gene>
<evidence type="ECO:0000313" key="1">
    <source>
        <dbReference type="EMBL" id="KHK88981.1"/>
    </source>
</evidence>
<name>A0A0B1ZIF0_9SPHN</name>